<organism evidence="1 2">
    <name type="scientific">Trichinella papuae</name>
    <dbReference type="NCBI Taxonomy" id="268474"/>
    <lineage>
        <taxon>Eukaryota</taxon>
        <taxon>Metazoa</taxon>
        <taxon>Ecdysozoa</taxon>
        <taxon>Nematoda</taxon>
        <taxon>Enoplea</taxon>
        <taxon>Dorylaimia</taxon>
        <taxon>Trichinellida</taxon>
        <taxon>Trichinellidae</taxon>
        <taxon>Trichinella</taxon>
    </lineage>
</organism>
<evidence type="ECO:0000313" key="2">
    <source>
        <dbReference type="Proteomes" id="UP000054843"/>
    </source>
</evidence>
<name>A0A0V1MUB9_9BILA</name>
<dbReference type="Proteomes" id="UP000054843">
    <property type="component" value="Unassembled WGS sequence"/>
</dbReference>
<gene>
    <name evidence="1" type="ORF">T10_9071</name>
</gene>
<dbReference type="EMBL" id="JYDO01000040">
    <property type="protein sequence ID" value="KRZ75258.1"/>
    <property type="molecule type" value="Genomic_DNA"/>
</dbReference>
<comment type="caution">
    <text evidence="1">The sequence shown here is derived from an EMBL/GenBank/DDBJ whole genome shotgun (WGS) entry which is preliminary data.</text>
</comment>
<accession>A0A0V1MUB9</accession>
<evidence type="ECO:0000313" key="1">
    <source>
        <dbReference type="EMBL" id="KRZ75258.1"/>
    </source>
</evidence>
<dbReference type="OrthoDB" id="5920658at2759"/>
<sequence length="254" mass="29210">MVAENVRKNIRRRKTKKQVEELRKLMEIGGFDLTKWTSNASTIMSNIPSEKLEDHKELTWPICYDSITHPIIQDAYLAVDALKFVEAYDIWEKYPEKYREYMGLIADKNTLALMGGYPLRRLSYIAIQVAKKHEPTLRNLKHATPPDYAFLDELIKKYFPDEIGNPRGVCLDEIYGPLLTTSDARIHLMNVASITQSQELYATTRETSEAKHEKSVIEKIITDSIRRIKANPPESTSGRIVEIIDAPKEDEDIV</sequence>
<keyword evidence="2" id="KW-1185">Reference proteome</keyword>
<dbReference type="AlphaFoldDB" id="A0A0V1MUB9"/>
<protein>
    <submittedName>
        <fullName evidence="1">Uncharacterized protein</fullName>
    </submittedName>
</protein>
<proteinExistence type="predicted"/>
<reference evidence="1 2" key="1">
    <citation type="submission" date="2015-01" db="EMBL/GenBank/DDBJ databases">
        <title>Evolution of Trichinella species and genotypes.</title>
        <authorList>
            <person name="Korhonen P.K."/>
            <person name="Edoardo P."/>
            <person name="Giuseppe L.R."/>
            <person name="Gasser R.B."/>
        </authorList>
    </citation>
    <scope>NUCLEOTIDE SEQUENCE [LARGE SCALE GENOMIC DNA]</scope>
    <source>
        <strain evidence="1">ISS1980</strain>
    </source>
</reference>
<dbReference type="STRING" id="268474.A0A0V1MUB9"/>